<dbReference type="Proteomes" id="UP000215027">
    <property type="component" value="Chromosome I"/>
</dbReference>
<name>A0A170PE48_9CHLR</name>
<dbReference type="EMBL" id="LN890655">
    <property type="protein sequence ID" value="CUS02373.2"/>
    <property type="molecule type" value="Genomic_DNA"/>
</dbReference>
<protein>
    <recommendedName>
        <fullName evidence="3">SGNH hydrolase-type esterase domain-containing protein</fullName>
    </recommendedName>
</protein>
<evidence type="ECO:0008006" key="3">
    <source>
        <dbReference type="Google" id="ProtNLM"/>
    </source>
</evidence>
<dbReference type="OrthoDB" id="164810at2"/>
<sequence>MDAATAANVRAIYERGQELGRDPNAFSKLGDSTLLNPHFLGPFDLGDYTLGDFGHLQPTIDRWRGSFERHGIGTHFGLHSWTVFDPMWADEEWCEAGEHLLACEVRLQNPSVLFVRLGSNDAGAPSGFRFNVKEVIEYAIDNGIIPIIGTKADRFEGSNENNDILRALAAEYHVPLWDFDRLADTLPGRGLDTDQVHLIIDELPHDFTDPAAFQRGHAMQDLSALITLDQVRRIIEE</sequence>
<dbReference type="SUPFAM" id="SSF52266">
    <property type="entry name" value="SGNH hydrolase"/>
    <property type="match status" value="1"/>
</dbReference>
<dbReference type="KEGG" id="pbf:CFX0092_A0492"/>
<accession>A0A170PE48</accession>
<gene>
    <name evidence="1" type="ORF">CFX0092_A0492</name>
</gene>
<reference evidence="1" key="1">
    <citation type="submission" date="2016-01" db="EMBL/GenBank/DDBJ databases">
        <authorList>
            <person name="Mcilroy J.S."/>
            <person name="Karst M S."/>
            <person name="Albertsen M."/>
        </authorList>
    </citation>
    <scope>NUCLEOTIDE SEQUENCE</scope>
    <source>
        <strain evidence="1">Cfx-K</strain>
    </source>
</reference>
<evidence type="ECO:0000313" key="2">
    <source>
        <dbReference type="Proteomes" id="UP000215027"/>
    </source>
</evidence>
<dbReference type="Gene3D" id="3.40.50.1110">
    <property type="entry name" value="SGNH hydrolase"/>
    <property type="match status" value="1"/>
</dbReference>
<proteinExistence type="predicted"/>
<organism evidence="1 2">
    <name type="scientific">Candidatus Promineifilum breve</name>
    <dbReference type="NCBI Taxonomy" id="1806508"/>
    <lineage>
        <taxon>Bacteria</taxon>
        <taxon>Bacillati</taxon>
        <taxon>Chloroflexota</taxon>
        <taxon>Ardenticatenia</taxon>
        <taxon>Candidatus Promineifilales</taxon>
        <taxon>Candidatus Promineifilaceae</taxon>
        <taxon>Candidatus Promineifilum</taxon>
    </lineage>
</organism>
<evidence type="ECO:0000313" key="1">
    <source>
        <dbReference type="EMBL" id="CUS02373.2"/>
    </source>
</evidence>
<dbReference type="AlphaFoldDB" id="A0A170PE48"/>
<dbReference type="InterPro" id="IPR036514">
    <property type="entry name" value="SGNH_hydro_sf"/>
</dbReference>
<keyword evidence="2" id="KW-1185">Reference proteome</keyword>
<dbReference type="RefSeq" id="WP_095041991.1">
    <property type="nucleotide sequence ID" value="NZ_LN890655.1"/>
</dbReference>